<protein>
    <submittedName>
        <fullName evidence="1">Uncharacterized protein</fullName>
    </submittedName>
</protein>
<dbReference type="AlphaFoldDB" id="A0A6M3JQN6"/>
<accession>A0A6M3JQN6</accession>
<proteinExistence type="predicted"/>
<dbReference type="EMBL" id="MT141863">
    <property type="protein sequence ID" value="QJA71315.1"/>
    <property type="molecule type" value="Genomic_DNA"/>
</dbReference>
<name>A0A6M3JQN6_9ZZZZ</name>
<reference evidence="1" key="1">
    <citation type="submission" date="2020-03" db="EMBL/GenBank/DDBJ databases">
        <title>The deep terrestrial virosphere.</title>
        <authorList>
            <person name="Holmfeldt K."/>
            <person name="Nilsson E."/>
            <person name="Simone D."/>
            <person name="Lopez-Fernandez M."/>
            <person name="Wu X."/>
            <person name="de Brujin I."/>
            <person name="Lundin D."/>
            <person name="Andersson A."/>
            <person name="Bertilsson S."/>
            <person name="Dopson M."/>
        </authorList>
    </citation>
    <scope>NUCLEOTIDE SEQUENCE</scope>
    <source>
        <strain evidence="1">MM415A03272</strain>
    </source>
</reference>
<sequence length="61" mass="7153">MSDKEQIMILLRELSKRLELTSDTIKLLQSQHLDDLNLIQQLADIITEEKEVEVEVETEDE</sequence>
<organism evidence="1">
    <name type="scientific">viral metagenome</name>
    <dbReference type="NCBI Taxonomy" id="1070528"/>
    <lineage>
        <taxon>unclassified sequences</taxon>
        <taxon>metagenomes</taxon>
        <taxon>organismal metagenomes</taxon>
    </lineage>
</organism>
<gene>
    <name evidence="1" type="ORF">MM415A03272_0010</name>
</gene>
<evidence type="ECO:0000313" key="1">
    <source>
        <dbReference type="EMBL" id="QJA71315.1"/>
    </source>
</evidence>